<keyword evidence="1" id="KW-0472">Membrane</keyword>
<feature type="transmembrane region" description="Helical" evidence="1">
    <location>
        <begin position="48"/>
        <end position="71"/>
    </location>
</feature>
<dbReference type="AlphaFoldDB" id="A0ABD5RKR4"/>
<keyword evidence="3" id="KW-1185">Reference proteome</keyword>
<keyword evidence="1" id="KW-0812">Transmembrane</keyword>
<sequence length="157" mass="16432">MNEPSARPTDRDSSTSDDSFARLLLLFVLVGGPLVGVGVGLADAAPTTFGLSVVGTGCLVGTLAFCALWVGGFRPSRASALSFFLAVPLVDLLFLPAVVVASPGLGSWSPVLFRVLSVGVAAALVFGGLGRRGVRWAYRRFRALLKLPSDGEREGRR</sequence>
<evidence type="ECO:0000313" key="2">
    <source>
        <dbReference type="EMBL" id="MFC5970974.1"/>
    </source>
</evidence>
<evidence type="ECO:0000313" key="3">
    <source>
        <dbReference type="Proteomes" id="UP001596099"/>
    </source>
</evidence>
<name>A0ABD5RKR4_9EURY</name>
<accession>A0ABD5RKR4</accession>
<gene>
    <name evidence="2" type="ORF">ACFPYI_06470</name>
</gene>
<comment type="caution">
    <text evidence="2">The sequence shown here is derived from an EMBL/GenBank/DDBJ whole genome shotgun (WGS) entry which is preliminary data.</text>
</comment>
<keyword evidence="1" id="KW-1133">Transmembrane helix</keyword>
<dbReference type="Proteomes" id="UP001596099">
    <property type="component" value="Unassembled WGS sequence"/>
</dbReference>
<feature type="transmembrane region" description="Helical" evidence="1">
    <location>
        <begin position="20"/>
        <end position="42"/>
    </location>
</feature>
<dbReference type="RefSeq" id="WP_247413888.1">
    <property type="nucleotide sequence ID" value="NZ_JALLGW010000001.1"/>
</dbReference>
<organism evidence="2 3">
    <name type="scientific">Halomarina salina</name>
    <dbReference type="NCBI Taxonomy" id="1872699"/>
    <lineage>
        <taxon>Archaea</taxon>
        <taxon>Methanobacteriati</taxon>
        <taxon>Methanobacteriota</taxon>
        <taxon>Stenosarchaea group</taxon>
        <taxon>Halobacteria</taxon>
        <taxon>Halobacteriales</taxon>
        <taxon>Natronomonadaceae</taxon>
        <taxon>Halomarina</taxon>
    </lineage>
</organism>
<feature type="transmembrane region" description="Helical" evidence="1">
    <location>
        <begin position="111"/>
        <end position="130"/>
    </location>
</feature>
<feature type="transmembrane region" description="Helical" evidence="1">
    <location>
        <begin position="83"/>
        <end position="105"/>
    </location>
</feature>
<proteinExistence type="predicted"/>
<evidence type="ECO:0000256" key="1">
    <source>
        <dbReference type="SAM" id="Phobius"/>
    </source>
</evidence>
<dbReference type="EMBL" id="JBHSQH010000001">
    <property type="protein sequence ID" value="MFC5970974.1"/>
    <property type="molecule type" value="Genomic_DNA"/>
</dbReference>
<protein>
    <submittedName>
        <fullName evidence="2">Uncharacterized protein</fullName>
    </submittedName>
</protein>
<reference evidence="2 3" key="1">
    <citation type="journal article" date="2019" name="Int. J. Syst. Evol. Microbiol.">
        <title>The Global Catalogue of Microorganisms (GCM) 10K type strain sequencing project: providing services to taxonomists for standard genome sequencing and annotation.</title>
        <authorList>
            <consortium name="The Broad Institute Genomics Platform"/>
            <consortium name="The Broad Institute Genome Sequencing Center for Infectious Disease"/>
            <person name="Wu L."/>
            <person name="Ma J."/>
        </authorList>
    </citation>
    <scope>NUCLEOTIDE SEQUENCE [LARGE SCALE GENOMIC DNA]</scope>
    <source>
        <strain evidence="2 3">CGMCC 1.12543</strain>
    </source>
</reference>